<feature type="compositionally biased region" description="Polar residues" evidence="1">
    <location>
        <begin position="452"/>
        <end position="462"/>
    </location>
</feature>
<feature type="compositionally biased region" description="Polar residues" evidence="1">
    <location>
        <begin position="773"/>
        <end position="788"/>
    </location>
</feature>
<feature type="compositionally biased region" description="Polar residues" evidence="1">
    <location>
        <begin position="112"/>
        <end position="123"/>
    </location>
</feature>
<feature type="compositionally biased region" description="Polar residues" evidence="1">
    <location>
        <begin position="738"/>
        <end position="747"/>
    </location>
</feature>
<comment type="caution">
    <text evidence="2">The sequence shown here is derived from an EMBL/GenBank/DDBJ whole genome shotgun (WGS) entry which is preliminary data.</text>
</comment>
<feature type="region of interest" description="Disordered" evidence="1">
    <location>
        <begin position="67"/>
        <end position="236"/>
    </location>
</feature>
<evidence type="ECO:0000256" key="1">
    <source>
        <dbReference type="SAM" id="MobiDB-lite"/>
    </source>
</evidence>
<feature type="region of interest" description="Disordered" evidence="1">
    <location>
        <begin position="451"/>
        <end position="510"/>
    </location>
</feature>
<sequence length="914" mass="104803">MKPIQQNKDPRTTNLALDNFTGSIYFITTELTDDEQQIQSMLTSPRTNSVDHLTPSHHVALITQPVLGARSRSRKKPTKILEETSRRNKANVHRGSYNDSPSLVIPVHRVDTSQYQKSNTYSNSHRESSDSGLDLSSSTTSSVQLQQYSQPHPMGHRPLSALNEDSSTDDGYHDDQQQQQSSQSSTRLRFPPVNFGRNRSMEDMLGTQKREQQRSGSFTDEHQLRIPSRHDHKMKRSSEGALLDLLDNPTNSSRRSNAIRTELLYPTAVQHRSLNDLIDKHSNPASRNESNMSTNMTNLVLTQTVIRKPNTSTLKPLRKKTKLNIIIEPAVPLTSSRLAIYDEQTNGPAEATSGSSNQTTPRSIQPTVQQHQVKSKTTTPLGYYPNPEHIKTHVNRSVVERQYHPPVRRGVLQQLVPFDASPSKVNKLLRHHVQHQHPTISFYPSMHIAVSPSRQPKQTSRTHSNDDETFSNIDDDKRKHRLKQKNDFDNNNNKLSRRFKDHNDKSSIDQNVPKYFIKTTQRTSEKFPTKKMSHNRSIENLDDRQSIENMFTGTPRHHQEYRERHLHITEANRNRRGSGQSNSTTGKSQDSKSFNRRHLGYQLDPLRTQGFKSTEVKVQNHTNERNINKPNEFHSQQGVHKYPYADSQIYPSKTSETSSNRNSILLNPIHLNEQQTKQKPQIGVTLKTVRLQPFVSTNTYQLQREREISRLSDTSKAESTPTKQQTVDKDPTVDFRSRSPTSWSVISEHQKHESSQDDLNEKNNDEPLHTYRIATNDQEQTVPSSLPSSLIDHTYPFTFTPDSEINDNHGSSKEKSNLSDIYTISEHGSTQKIIDQQSPKKKYYSPPPKMTIVSDKDEVPSNYDSDDGWSDDSAELLYVDERYAKEKKKLSSSTHLSNQQHYYYQIQQQNVLLQ</sequence>
<dbReference type="AlphaFoldDB" id="A0A814JAR5"/>
<proteinExistence type="predicted"/>
<feature type="compositionally biased region" description="Polar residues" evidence="1">
    <location>
        <begin position="818"/>
        <end position="837"/>
    </location>
</feature>
<reference evidence="2" key="1">
    <citation type="submission" date="2021-02" db="EMBL/GenBank/DDBJ databases">
        <authorList>
            <person name="Nowell W R."/>
        </authorList>
    </citation>
    <scope>NUCLEOTIDE SEQUENCE</scope>
</reference>
<feature type="compositionally biased region" description="Basic and acidic residues" evidence="1">
    <location>
        <begin position="705"/>
        <end position="716"/>
    </location>
</feature>
<feature type="compositionally biased region" description="Low complexity" evidence="1">
    <location>
        <begin position="130"/>
        <end position="142"/>
    </location>
</feature>
<protein>
    <submittedName>
        <fullName evidence="2">Uncharacterized protein</fullName>
    </submittedName>
</protein>
<accession>A0A814JAR5</accession>
<evidence type="ECO:0000313" key="2">
    <source>
        <dbReference type="EMBL" id="CAF1034941.1"/>
    </source>
</evidence>
<dbReference type="OrthoDB" id="10027274at2759"/>
<feature type="compositionally biased region" description="Basic and acidic residues" evidence="1">
    <location>
        <begin position="726"/>
        <end position="737"/>
    </location>
</feature>
<dbReference type="Proteomes" id="UP000663852">
    <property type="component" value="Unassembled WGS sequence"/>
</dbReference>
<name>A0A814JAR5_ADIRI</name>
<feature type="compositionally biased region" description="Basic and acidic residues" evidence="1">
    <location>
        <begin position="806"/>
        <end position="817"/>
    </location>
</feature>
<organism evidence="2 3">
    <name type="scientific">Adineta ricciae</name>
    <name type="common">Rotifer</name>
    <dbReference type="NCBI Taxonomy" id="249248"/>
    <lineage>
        <taxon>Eukaryota</taxon>
        <taxon>Metazoa</taxon>
        <taxon>Spiralia</taxon>
        <taxon>Gnathifera</taxon>
        <taxon>Rotifera</taxon>
        <taxon>Eurotatoria</taxon>
        <taxon>Bdelloidea</taxon>
        <taxon>Adinetida</taxon>
        <taxon>Adinetidae</taxon>
        <taxon>Adineta</taxon>
    </lineage>
</organism>
<feature type="compositionally biased region" description="Basic and acidic residues" evidence="1">
    <location>
        <begin position="208"/>
        <end position="224"/>
    </location>
</feature>
<dbReference type="EMBL" id="CAJNOJ010000072">
    <property type="protein sequence ID" value="CAF1034941.1"/>
    <property type="molecule type" value="Genomic_DNA"/>
</dbReference>
<gene>
    <name evidence="2" type="ORF">EDS130_LOCUS16612</name>
</gene>
<feature type="region of interest" description="Disordered" evidence="1">
    <location>
        <begin position="568"/>
        <end position="596"/>
    </location>
</feature>
<feature type="compositionally biased region" description="Polar residues" evidence="1">
    <location>
        <begin position="346"/>
        <end position="380"/>
    </location>
</feature>
<feature type="compositionally biased region" description="Polar residues" evidence="1">
    <location>
        <begin position="577"/>
        <end position="592"/>
    </location>
</feature>
<evidence type="ECO:0000313" key="3">
    <source>
        <dbReference type="Proteomes" id="UP000663852"/>
    </source>
</evidence>
<feature type="region of interest" description="Disordered" evidence="1">
    <location>
        <begin position="346"/>
        <end position="388"/>
    </location>
</feature>
<feature type="region of interest" description="Disordered" evidence="1">
    <location>
        <begin position="705"/>
        <end position="871"/>
    </location>
</feature>
<feature type="compositionally biased region" description="Basic and acidic residues" evidence="1">
    <location>
        <begin position="748"/>
        <end position="769"/>
    </location>
</feature>